<protein>
    <submittedName>
        <fullName evidence="1">Uncharacterized protein</fullName>
    </submittedName>
</protein>
<comment type="caution">
    <text evidence="1">The sequence shown here is derived from an EMBL/GenBank/DDBJ whole genome shotgun (WGS) entry which is preliminary data.</text>
</comment>
<evidence type="ECO:0000313" key="3">
    <source>
        <dbReference type="Proteomes" id="UP000663829"/>
    </source>
</evidence>
<dbReference type="EMBL" id="CAJOBC010085620">
    <property type="protein sequence ID" value="CAF4333505.1"/>
    <property type="molecule type" value="Genomic_DNA"/>
</dbReference>
<dbReference type="AlphaFoldDB" id="A0A815QIV7"/>
<keyword evidence="3" id="KW-1185">Reference proteome</keyword>
<dbReference type="Proteomes" id="UP000681722">
    <property type="component" value="Unassembled WGS sequence"/>
</dbReference>
<proteinExistence type="predicted"/>
<dbReference type="Proteomes" id="UP000663829">
    <property type="component" value="Unassembled WGS sequence"/>
</dbReference>
<organism evidence="1 3">
    <name type="scientific">Didymodactylos carnosus</name>
    <dbReference type="NCBI Taxonomy" id="1234261"/>
    <lineage>
        <taxon>Eukaryota</taxon>
        <taxon>Metazoa</taxon>
        <taxon>Spiralia</taxon>
        <taxon>Gnathifera</taxon>
        <taxon>Rotifera</taxon>
        <taxon>Eurotatoria</taxon>
        <taxon>Bdelloidea</taxon>
        <taxon>Philodinida</taxon>
        <taxon>Philodinidae</taxon>
        <taxon>Didymodactylos</taxon>
    </lineage>
</organism>
<name>A0A815QIV7_9BILA</name>
<feature type="non-terminal residue" evidence="1">
    <location>
        <position position="1"/>
    </location>
</feature>
<evidence type="ECO:0000313" key="2">
    <source>
        <dbReference type="EMBL" id="CAF4333505.1"/>
    </source>
</evidence>
<evidence type="ECO:0000313" key="1">
    <source>
        <dbReference type="EMBL" id="CAF1463946.1"/>
    </source>
</evidence>
<sequence length="116" mass="13623">EYISFWKGLTSRIIVVTKTIKNMIKVMHLLDAINLDYFIVINKFNAVPLDEREIMKGRIKQEIVDNNVKLVKNIYFVNALHTEQFPDWSRLVMDLNITNENVTPQAEQKTTDKKDL</sequence>
<reference evidence="1" key="1">
    <citation type="submission" date="2021-02" db="EMBL/GenBank/DDBJ databases">
        <authorList>
            <person name="Nowell W R."/>
        </authorList>
    </citation>
    <scope>NUCLEOTIDE SEQUENCE</scope>
</reference>
<accession>A0A815QIV7</accession>
<dbReference type="EMBL" id="CAJNOQ010020160">
    <property type="protein sequence ID" value="CAF1463946.1"/>
    <property type="molecule type" value="Genomic_DNA"/>
</dbReference>
<gene>
    <name evidence="1" type="ORF">GPM918_LOCUS35195</name>
    <name evidence="2" type="ORF">SRO942_LOCUS35910</name>
</gene>